<proteinExistence type="predicted"/>
<protein>
    <submittedName>
        <fullName evidence="1">Uncharacterized protein</fullName>
    </submittedName>
</protein>
<gene>
    <name evidence="1" type="ORF">BpHYR1_034212</name>
</gene>
<keyword evidence="2" id="KW-1185">Reference proteome</keyword>
<sequence length="86" mass="10508">MSFFFYFLFLNHFKYDLGINYTLFAQIFKGGRVGSTAYLSTICLYLHKNNFNKKFNLVDMSTELASKRTQRERERERERKKIKRKY</sequence>
<evidence type="ECO:0000313" key="2">
    <source>
        <dbReference type="Proteomes" id="UP000276133"/>
    </source>
</evidence>
<name>A0A3M7SM85_BRAPC</name>
<dbReference type="Proteomes" id="UP000276133">
    <property type="component" value="Unassembled WGS sequence"/>
</dbReference>
<accession>A0A3M7SM85</accession>
<dbReference type="EMBL" id="REGN01001127">
    <property type="protein sequence ID" value="RNA36785.1"/>
    <property type="molecule type" value="Genomic_DNA"/>
</dbReference>
<dbReference type="AlphaFoldDB" id="A0A3M7SM85"/>
<evidence type="ECO:0000313" key="1">
    <source>
        <dbReference type="EMBL" id="RNA36785.1"/>
    </source>
</evidence>
<reference evidence="1 2" key="1">
    <citation type="journal article" date="2018" name="Sci. Rep.">
        <title>Genomic signatures of local adaptation to the degree of environmental predictability in rotifers.</title>
        <authorList>
            <person name="Franch-Gras L."/>
            <person name="Hahn C."/>
            <person name="Garcia-Roger E.M."/>
            <person name="Carmona M.J."/>
            <person name="Serra M."/>
            <person name="Gomez A."/>
        </authorList>
    </citation>
    <scope>NUCLEOTIDE SEQUENCE [LARGE SCALE GENOMIC DNA]</scope>
    <source>
        <strain evidence="1">HYR1</strain>
    </source>
</reference>
<comment type="caution">
    <text evidence="1">The sequence shown here is derived from an EMBL/GenBank/DDBJ whole genome shotgun (WGS) entry which is preliminary data.</text>
</comment>
<organism evidence="1 2">
    <name type="scientific">Brachionus plicatilis</name>
    <name type="common">Marine rotifer</name>
    <name type="synonym">Brachionus muelleri</name>
    <dbReference type="NCBI Taxonomy" id="10195"/>
    <lineage>
        <taxon>Eukaryota</taxon>
        <taxon>Metazoa</taxon>
        <taxon>Spiralia</taxon>
        <taxon>Gnathifera</taxon>
        <taxon>Rotifera</taxon>
        <taxon>Eurotatoria</taxon>
        <taxon>Monogononta</taxon>
        <taxon>Pseudotrocha</taxon>
        <taxon>Ploima</taxon>
        <taxon>Brachionidae</taxon>
        <taxon>Brachionus</taxon>
    </lineage>
</organism>